<evidence type="ECO:0000259" key="1">
    <source>
        <dbReference type="SMART" id="SM00587"/>
    </source>
</evidence>
<accession>A0A482WDK1</accession>
<dbReference type="PANTHER" id="PTHR11012:SF30">
    <property type="entry name" value="PROTEIN KINASE-LIKE DOMAIN-CONTAINING"/>
    <property type="match status" value="1"/>
</dbReference>
<dbReference type="GO" id="GO:0016301">
    <property type="term" value="F:kinase activity"/>
    <property type="evidence" value="ECO:0007669"/>
    <property type="project" value="UniProtKB-KW"/>
</dbReference>
<sequence length="198" mass="23281">MMDDSMQIAEANICGELIETAKERKEFQIAEKALLLQKEATKINEHADFTEPYAVILHGDFWNNNFMCKYENESFLDFQLCRLASPVYDLSYFLLCCLLEEDVQNFDDIIKVYYKRFTSFLRELGNDPNKIFPLEELMNQWRKFAKFDPVYHKTLFAEAAEAGIDATLDAISYLVKNVEKYVRRTLPVMKLAIDRHFI</sequence>
<evidence type="ECO:0000313" key="2">
    <source>
        <dbReference type="EMBL" id="RZC42503.1"/>
    </source>
</evidence>
<dbReference type="Pfam" id="PF02958">
    <property type="entry name" value="EcKL"/>
    <property type="match status" value="1"/>
</dbReference>
<name>A0A482WDK1_ASBVE</name>
<dbReference type="EMBL" id="QDEB01007534">
    <property type="protein sequence ID" value="RZC42503.1"/>
    <property type="molecule type" value="Genomic_DNA"/>
</dbReference>
<organism evidence="2 3">
    <name type="scientific">Asbolus verrucosus</name>
    <name type="common">Desert ironclad beetle</name>
    <dbReference type="NCBI Taxonomy" id="1661398"/>
    <lineage>
        <taxon>Eukaryota</taxon>
        <taxon>Metazoa</taxon>
        <taxon>Ecdysozoa</taxon>
        <taxon>Arthropoda</taxon>
        <taxon>Hexapoda</taxon>
        <taxon>Insecta</taxon>
        <taxon>Pterygota</taxon>
        <taxon>Neoptera</taxon>
        <taxon>Endopterygota</taxon>
        <taxon>Coleoptera</taxon>
        <taxon>Polyphaga</taxon>
        <taxon>Cucujiformia</taxon>
        <taxon>Tenebrionidae</taxon>
        <taxon>Pimeliinae</taxon>
        <taxon>Asbolus</taxon>
    </lineage>
</organism>
<dbReference type="PANTHER" id="PTHR11012">
    <property type="entry name" value="PROTEIN KINASE-LIKE DOMAIN-CONTAINING"/>
    <property type="match status" value="1"/>
</dbReference>
<keyword evidence="3" id="KW-1185">Reference proteome</keyword>
<dbReference type="InterPro" id="IPR015897">
    <property type="entry name" value="CHK_kinase-like"/>
</dbReference>
<evidence type="ECO:0000313" key="3">
    <source>
        <dbReference type="Proteomes" id="UP000292052"/>
    </source>
</evidence>
<keyword evidence="2" id="KW-0808">Transferase</keyword>
<dbReference type="OrthoDB" id="8114163at2759"/>
<feature type="domain" description="CHK kinase-like" evidence="1">
    <location>
        <begin position="1"/>
        <end position="123"/>
    </location>
</feature>
<gene>
    <name evidence="2" type="ORF">BDFB_008147</name>
</gene>
<dbReference type="STRING" id="1661398.A0A482WDK1"/>
<proteinExistence type="predicted"/>
<dbReference type="Gene3D" id="3.90.1200.10">
    <property type="match status" value="1"/>
</dbReference>
<dbReference type="SMART" id="SM00587">
    <property type="entry name" value="CHK"/>
    <property type="match status" value="1"/>
</dbReference>
<protein>
    <submittedName>
        <fullName evidence="2">EcKinase, DUF1679, and/or APH domain containing protein</fullName>
    </submittedName>
</protein>
<dbReference type="InterPro" id="IPR004119">
    <property type="entry name" value="EcKL"/>
</dbReference>
<dbReference type="InterPro" id="IPR011009">
    <property type="entry name" value="Kinase-like_dom_sf"/>
</dbReference>
<keyword evidence="2" id="KW-0418">Kinase</keyword>
<dbReference type="Proteomes" id="UP000292052">
    <property type="component" value="Unassembled WGS sequence"/>
</dbReference>
<comment type="caution">
    <text evidence="2">The sequence shown here is derived from an EMBL/GenBank/DDBJ whole genome shotgun (WGS) entry which is preliminary data.</text>
</comment>
<reference evidence="2 3" key="1">
    <citation type="submission" date="2017-03" db="EMBL/GenBank/DDBJ databases">
        <title>Genome of the blue death feigning beetle - Asbolus verrucosus.</title>
        <authorList>
            <person name="Rider S.D."/>
        </authorList>
    </citation>
    <scope>NUCLEOTIDE SEQUENCE [LARGE SCALE GENOMIC DNA]</scope>
    <source>
        <strain evidence="2">Butters</strain>
        <tissue evidence="2">Head and leg muscle</tissue>
    </source>
</reference>
<dbReference type="AlphaFoldDB" id="A0A482WDK1"/>
<dbReference type="SUPFAM" id="SSF56112">
    <property type="entry name" value="Protein kinase-like (PK-like)"/>
    <property type="match status" value="1"/>
</dbReference>